<dbReference type="Proteomes" id="UP000750711">
    <property type="component" value="Unassembled WGS sequence"/>
</dbReference>
<dbReference type="EMBL" id="JAGHQM010000316">
    <property type="protein sequence ID" value="KAH0562628.1"/>
    <property type="molecule type" value="Genomic_DNA"/>
</dbReference>
<comment type="caution">
    <text evidence="1">The sequence shown here is derived from an EMBL/GenBank/DDBJ whole genome shotgun (WGS) entry which is preliminary data.</text>
</comment>
<proteinExistence type="predicted"/>
<evidence type="ECO:0000313" key="1">
    <source>
        <dbReference type="EMBL" id="KAH0562628.1"/>
    </source>
</evidence>
<reference evidence="1" key="1">
    <citation type="submission" date="2021-03" db="EMBL/GenBank/DDBJ databases">
        <title>Comparative genomics and phylogenomic investigation of the class Geoglossomycetes provide insights into ecological specialization and systematics.</title>
        <authorList>
            <person name="Melie T."/>
            <person name="Pirro S."/>
            <person name="Miller A.N."/>
            <person name="Quandt A."/>
        </authorList>
    </citation>
    <scope>NUCLEOTIDE SEQUENCE</scope>
    <source>
        <strain evidence="1">CAQ_001_2017</strain>
    </source>
</reference>
<evidence type="ECO:0000313" key="2">
    <source>
        <dbReference type="Proteomes" id="UP000750711"/>
    </source>
</evidence>
<protein>
    <submittedName>
        <fullName evidence="1">Uncharacterized protein</fullName>
    </submittedName>
</protein>
<accession>A0A9P8RRF4</accession>
<name>A0A9P8RRF4_9PEZI</name>
<keyword evidence="2" id="KW-1185">Reference proteome</keyword>
<organism evidence="1 2">
    <name type="scientific">Trichoglossum hirsutum</name>
    <dbReference type="NCBI Taxonomy" id="265104"/>
    <lineage>
        <taxon>Eukaryota</taxon>
        <taxon>Fungi</taxon>
        <taxon>Dikarya</taxon>
        <taxon>Ascomycota</taxon>
        <taxon>Pezizomycotina</taxon>
        <taxon>Geoglossomycetes</taxon>
        <taxon>Geoglossales</taxon>
        <taxon>Geoglossaceae</taxon>
        <taxon>Trichoglossum</taxon>
    </lineage>
</organism>
<dbReference type="AlphaFoldDB" id="A0A9P8RRF4"/>
<sequence>MADKATLIPSDSDTIVLDLEPDAGEFARLNSSIEVKQGVIDIGSRKSPFKCSIARVGEVHGHGNFDGKILPASLLTFKVVMDSLTNRPRRIKSASLELIFENGQDEGEVESAPNVVASAPGRPPMYLNFSKKSIANSSGVEVGAGTGGLASIRGVWHTTRSTNLEEARFATIKAYAQSSDSSHSSSNSAYWFLEENTSQKSAVPTDFSLAVLLTRTEGRFLCSIKVNLHVDLQQHVKEWSDWIIDWNRTSRYWAFDPHHMRPIKLVNGKAVDQGSLEKLVDEGEGLAELVKVAKLPYEQILGGL</sequence>
<gene>
    <name evidence="1" type="ORF">GP486_002691</name>
</gene>